<dbReference type="AlphaFoldDB" id="A0A6G1I4L3"/>
<dbReference type="PANTHER" id="PTHR33353">
    <property type="entry name" value="PUTATIVE (AFU_ORTHOLOGUE AFUA_1G12560)-RELATED"/>
    <property type="match status" value="1"/>
</dbReference>
<keyword evidence="7 11" id="KW-0119">Carbohydrate metabolism</keyword>
<comment type="function">
    <text evidence="11">Lytic polysaccharide monooxygenase (LMPO) that depolymerizes crystalline and amorphous polysaccharides via the oxidation of scissile alpha- or beta-(1-4)-glycosidic bonds, yielding C1 and/or C4 oxidation products. Catalysis by LPMOs requires the reduction of the active-site copper from Cu(II) to Cu(I) by a reducing agent and H(2)O(2) or O(2) as a cosubstrate.</text>
</comment>
<evidence type="ECO:0000256" key="3">
    <source>
        <dbReference type="ARBA" id="ARBA00022525"/>
    </source>
</evidence>
<dbReference type="CDD" id="cd21175">
    <property type="entry name" value="LPMO_AA9"/>
    <property type="match status" value="1"/>
</dbReference>
<dbReference type="EC" id="1.14.99.56" evidence="11"/>
<dbReference type="PANTHER" id="PTHR33353:SF17">
    <property type="entry name" value="ENDO-BETA-1,4-GLUCANASE D"/>
    <property type="match status" value="1"/>
</dbReference>
<comment type="subcellular location">
    <subcellularLocation>
        <location evidence="2 11">Secreted</location>
    </subcellularLocation>
</comment>
<keyword evidence="5" id="KW-0186">Copper</keyword>
<evidence type="ECO:0000313" key="15">
    <source>
        <dbReference type="Proteomes" id="UP000799640"/>
    </source>
</evidence>
<keyword evidence="15" id="KW-1185">Reference proteome</keyword>
<dbReference type="OrthoDB" id="5558646at2759"/>
<dbReference type="Pfam" id="PF03443">
    <property type="entry name" value="AA9"/>
    <property type="match status" value="1"/>
</dbReference>
<comment type="catalytic activity">
    <reaction evidence="10 11">
        <text>[(1-&gt;4)-beta-D-glucosyl]n+m + reduced acceptor + O2 = 4-dehydro-beta-D-glucosyl-[(1-&gt;4)-beta-D-glucosyl]n-1 + [(1-&gt;4)-beta-D-glucosyl]m + acceptor + H2O.</text>
        <dbReference type="EC" id="1.14.99.56"/>
    </reaction>
</comment>
<keyword evidence="14" id="KW-0378">Hydrolase</keyword>
<evidence type="ECO:0000256" key="11">
    <source>
        <dbReference type="RuleBase" id="RU368122"/>
    </source>
</evidence>
<evidence type="ECO:0000256" key="9">
    <source>
        <dbReference type="ARBA" id="ARBA00044502"/>
    </source>
</evidence>
<comment type="domain">
    <text evidence="11">Has a modular structure: an endo-beta-1,4-glucanase catalytic module at the N-terminus, a linker rich in serines and threonines, and a C-terminal carbohydrate-binding module (CBM).</text>
</comment>
<dbReference type="InterPro" id="IPR005103">
    <property type="entry name" value="AA9_LPMO"/>
</dbReference>
<proteinExistence type="inferred from homology"/>
<protein>
    <recommendedName>
        <fullName evidence="11">AA9 family lytic polysaccharide monooxygenase</fullName>
        <ecNumber evidence="11">1.14.99.56</ecNumber>
    </recommendedName>
    <alternativeName>
        <fullName evidence="11">Endo-beta-1,4-glucanase</fullName>
    </alternativeName>
    <alternativeName>
        <fullName evidence="11">Glycosyl hydrolase 61 family protein</fullName>
    </alternativeName>
</protein>
<keyword evidence="6 11" id="KW-1015">Disulfide bond</keyword>
<gene>
    <name evidence="14" type="ORF">EJ06DRAFT_472539</name>
</gene>
<evidence type="ECO:0000256" key="7">
    <source>
        <dbReference type="ARBA" id="ARBA00023277"/>
    </source>
</evidence>
<reference evidence="14" key="1">
    <citation type="journal article" date="2020" name="Stud. Mycol.">
        <title>101 Dothideomycetes genomes: a test case for predicting lifestyles and emergence of pathogens.</title>
        <authorList>
            <person name="Haridas S."/>
            <person name="Albert R."/>
            <person name="Binder M."/>
            <person name="Bloem J."/>
            <person name="Labutti K."/>
            <person name="Salamov A."/>
            <person name="Andreopoulos B."/>
            <person name="Baker S."/>
            <person name="Barry K."/>
            <person name="Bills G."/>
            <person name="Bluhm B."/>
            <person name="Cannon C."/>
            <person name="Castanera R."/>
            <person name="Culley D."/>
            <person name="Daum C."/>
            <person name="Ezra D."/>
            <person name="Gonzalez J."/>
            <person name="Henrissat B."/>
            <person name="Kuo A."/>
            <person name="Liang C."/>
            <person name="Lipzen A."/>
            <person name="Lutzoni F."/>
            <person name="Magnuson J."/>
            <person name="Mondo S."/>
            <person name="Nolan M."/>
            <person name="Ohm R."/>
            <person name="Pangilinan J."/>
            <person name="Park H.-J."/>
            <person name="Ramirez L."/>
            <person name="Alfaro M."/>
            <person name="Sun H."/>
            <person name="Tritt A."/>
            <person name="Yoshinaga Y."/>
            <person name="Zwiers L.-H."/>
            <person name="Turgeon B."/>
            <person name="Goodwin S."/>
            <person name="Spatafora J."/>
            <person name="Crous P."/>
            <person name="Grigoriev I."/>
        </authorList>
    </citation>
    <scope>NUCLEOTIDE SEQUENCE</scope>
    <source>
        <strain evidence="14">CBS 262.69</strain>
    </source>
</reference>
<dbReference type="GO" id="GO:0005576">
    <property type="term" value="C:extracellular region"/>
    <property type="evidence" value="ECO:0007669"/>
    <property type="project" value="UniProtKB-SubCell"/>
</dbReference>
<evidence type="ECO:0000256" key="1">
    <source>
        <dbReference type="ARBA" id="ARBA00001973"/>
    </source>
</evidence>
<dbReference type="Gene3D" id="2.70.50.70">
    <property type="match status" value="1"/>
</dbReference>
<name>A0A6G1I4L3_9PEZI</name>
<dbReference type="GO" id="GO:0030248">
    <property type="term" value="F:cellulose binding"/>
    <property type="evidence" value="ECO:0007669"/>
    <property type="project" value="UniProtKB-UniRule"/>
</dbReference>
<feature type="signal peptide" evidence="12">
    <location>
        <begin position="1"/>
        <end position="17"/>
    </location>
</feature>
<evidence type="ECO:0000313" key="14">
    <source>
        <dbReference type="EMBL" id="KAF2403121.1"/>
    </source>
</evidence>
<sequence length="241" mass="25982">MRSFSLTIVLSAVAVSAHTIFQQVYVNGKSPGHLVGIRAPDYDGPIYDVTSSDIICNGGPNPLKRISKEVINATAGDTITTEWHHTLDGAKPGDKSDPIDPGHLGPTMAYMARIDNALSPKVTGLKWFKIFEDGMDANKQWGVSRMYKAGGKFSFKLPSCIPAGQYLLRAELIALHGAGSLKGAQFYMECAQLNVRGGGRANPPTVSFPGAYKQDDPGVVFNLYYPTPTAYKIPGPTVFKC</sequence>
<feature type="domain" description="Auxiliary Activity family 9 catalytic" evidence="13">
    <location>
        <begin position="18"/>
        <end position="231"/>
    </location>
</feature>
<keyword evidence="8 11" id="KW-0624">Polysaccharide degradation</keyword>
<evidence type="ECO:0000256" key="4">
    <source>
        <dbReference type="ARBA" id="ARBA00023001"/>
    </source>
</evidence>
<feature type="chain" id="PRO_5026324321" description="AA9 family lytic polysaccharide monooxygenase" evidence="12">
    <location>
        <begin position="18"/>
        <end position="241"/>
    </location>
</feature>
<evidence type="ECO:0000256" key="10">
    <source>
        <dbReference type="ARBA" id="ARBA00045077"/>
    </source>
</evidence>
<comment type="similarity">
    <text evidence="9">Belongs to the polysaccharide monooxygenase AA9 family.</text>
</comment>
<accession>A0A6G1I4L3</accession>
<keyword evidence="12" id="KW-0732">Signal</keyword>
<evidence type="ECO:0000256" key="8">
    <source>
        <dbReference type="ARBA" id="ARBA00023326"/>
    </source>
</evidence>
<dbReference type="GO" id="GO:0008810">
    <property type="term" value="F:cellulase activity"/>
    <property type="evidence" value="ECO:0007669"/>
    <property type="project" value="UniProtKB-UniRule"/>
</dbReference>
<organism evidence="14 15">
    <name type="scientific">Trichodelitschia bisporula</name>
    <dbReference type="NCBI Taxonomy" id="703511"/>
    <lineage>
        <taxon>Eukaryota</taxon>
        <taxon>Fungi</taxon>
        <taxon>Dikarya</taxon>
        <taxon>Ascomycota</taxon>
        <taxon>Pezizomycotina</taxon>
        <taxon>Dothideomycetes</taxon>
        <taxon>Dothideomycetes incertae sedis</taxon>
        <taxon>Phaeotrichales</taxon>
        <taxon>Phaeotrichaceae</taxon>
        <taxon>Trichodelitschia</taxon>
    </lineage>
</organism>
<keyword evidence="4 11" id="KW-0136">Cellulose degradation</keyword>
<keyword evidence="3 11" id="KW-0964">Secreted</keyword>
<evidence type="ECO:0000259" key="13">
    <source>
        <dbReference type="Pfam" id="PF03443"/>
    </source>
</evidence>
<evidence type="ECO:0000256" key="12">
    <source>
        <dbReference type="SAM" id="SignalP"/>
    </source>
</evidence>
<evidence type="ECO:0000256" key="2">
    <source>
        <dbReference type="ARBA" id="ARBA00004613"/>
    </source>
</evidence>
<dbReference type="InterPro" id="IPR049892">
    <property type="entry name" value="AA9"/>
</dbReference>
<evidence type="ECO:0000256" key="6">
    <source>
        <dbReference type="ARBA" id="ARBA00023157"/>
    </source>
</evidence>
<evidence type="ECO:0000256" key="5">
    <source>
        <dbReference type="ARBA" id="ARBA00023008"/>
    </source>
</evidence>
<dbReference type="Proteomes" id="UP000799640">
    <property type="component" value="Unassembled WGS sequence"/>
</dbReference>
<dbReference type="EMBL" id="ML996690">
    <property type="protein sequence ID" value="KAF2403121.1"/>
    <property type="molecule type" value="Genomic_DNA"/>
</dbReference>
<comment type="cofactor">
    <cofactor evidence="1">
        <name>Cu(2+)</name>
        <dbReference type="ChEBI" id="CHEBI:29036"/>
    </cofactor>
</comment>
<dbReference type="GO" id="GO:0030245">
    <property type="term" value="P:cellulose catabolic process"/>
    <property type="evidence" value="ECO:0007669"/>
    <property type="project" value="UniProtKB-UniRule"/>
</dbReference>